<dbReference type="PIRSF" id="PIRSF006603">
    <property type="entry name" value="DinF"/>
    <property type="match status" value="1"/>
</dbReference>
<sequence length="440" mass="48275">MRKDFYRNVLPAMFAFAFSGLYAIVDGWFIGQNVGDLGIAGINLAYPITSFIQALGTGIGLAGAIQIGIALGSNDHEEQARYLKTTMYLLGGASLIAFLLLFKTYPQILAFFGAQGRLFDYAADYIRIIILFSIFQIMATGLVPIIRNYGGTLFAMVAMIIGFITNVILDGYFVSVLKLGTAGAGYATIIGQALTMLLCVGYMFKHVPFGGTEKIKVTLGSIAQVLKVSLSPFGLILSPNLMIIVLNQSAIQYGGDVAAASYGVICYVVFSVQLLLQGIGDGCQPLISRYYGNNSMDKVHEIVTIAIRFALGVALTCMVILYSLRFMIPGFFGASEEVALMIAEVMPLFLLGLIPIAFLRVSTSYAYATRDNHTAYRLIYSEPILTTILLLWVLPFMLGLKGVWLSVPLAQYCVLLYSMVVYWKQVNQYKQDFHVESKRI</sequence>
<dbReference type="GO" id="GO:0015297">
    <property type="term" value="F:antiporter activity"/>
    <property type="evidence" value="ECO:0007669"/>
    <property type="project" value="InterPro"/>
</dbReference>
<protein>
    <submittedName>
        <fullName evidence="9">Multidrug transporter MATE</fullName>
    </submittedName>
</protein>
<feature type="transmembrane region" description="Helical" evidence="7">
    <location>
        <begin position="186"/>
        <end position="204"/>
    </location>
</feature>
<evidence type="ECO:0000313" key="10">
    <source>
        <dbReference type="Proteomes" id="UP001154095"/>
    </source>
</evidence>
<dbReference type="RefSeq" id="WP_254006762.1">
    <property type="nucleotide sequence ID" value="NZ_OW659477.1"/>
</dbReference>
<evidence type="ECO:0000256" key="7">
    <source>
        <dbReference type="SAM" id="Phobius"/>
    </source>
</evidence>
<dbReference type="InterPro" id="IPR048279">
    <property type="entry name" value="MdtK-like"/>
</dbReference>
<dbReference type="PANTHER" id="PTHR43823:SF3">
    <property type="entry name" value="MULTIDRUG EXPORT PROTEIN MEPA"/>
    <property type="match status" value="1"/>
</dbReference>
<evidence type="ECO:0000256" key="4">
    <source>
        <dbReference type="ARBA" id="ARBA00022692"/>
    </source>
</evidence>
<dbReference type="Proteomes" id="UP001154111">
    <property type="component" value="Chromosome"/>
</dbReference>
<accession>A0AAU9VMP9</accession>
<evidence type="ECO:0000256" key="3">
    <source>
        <dbReference type="ARBA" id="ARBA00022475"/>
    </source>
</evidence>
<feature type="transmembrane region" description="Helical" evidence="7">
    <location>
        <begin position="125"/>
        <end position="146"/>
    </location>
</feature>
<evidence type="ECO:0000256" key="2">
    <source>
        <dbReference type="ARBA" id="ARBA00022448"/>
    </source>
</evidence>
<evidence type="ECO:0000256" key="5">
    <source>
        <dbReference type="ARBA" id="ARBA00022989"/>
    </source>
</evidence>
<name>A0AAU9VMP9_9FIRM</name>
<proteinExistence type="predicted"/>
<evidence type="ECO:0000256" key="1">
    <source>
        <dbReference type="ARBA" id="ARBA00004651"/>
    </source>
</evidence>
<evidence type="ECO:0000256" key="6">
    <source>
        <dbReference type="ARBA" id="ARBA00023136"/>
    </source>
</evidence>
<evidence type="ECO:0000313" key="8">
    <source>
        <dbReference type="EMBL" id="CAH2763298.1"/>
    </source>
</evidence>
<reference evidence="9" key="1">
    <citation type="submission" date="2022-04" db="EMBL/GenBank/DDBJ databases">
        <authorList>
            <person name="Forde T."/>
        </authorList>
    </citation>
    <scope>NUCLEOTIDE SEQUENCE</scope>
    <source>
        <strain evidence="9">A18Y016a</strain>
        <strain evidence="8">A18Y020d</strain>
    </source>
</reference>
<keyword evidence="3" id="KW-1003">Cell membrane</keyword>
<dbReference type="EMBL" id="OW659496">
    <property type="protein sequence ID" value="CAH2763298.1"/>
    <property type="molecule type" value="Genomic_DNA"/>
</dbReference>
<dbReference type="Proteomes" id="UP001154095">
    <property type="component" value="Chromosome"/>
</dbReference>
<feature type="transmembrane region" description="Helical" evidence="7">
    <location>
        <begin position="305"/>
        <end position="326"/>
    </location>
</feature>
<comment type="subcellular location">
    <subcellularLocation>
        <location evidence="1">Cell membrane</location>
        <topology evidence="1">Multi-pass membrane protein</topology>
    </subcellularLocation>
</comment>
<keyword evidence="4 7" id="KW-0812">Transmembrane</keyword>
<evidence type="ECO:0000313" key="9">
    <source>
        <dbReference type="EMBL" id="CAH2763339.1"/>
    </source>
</evidence>
<feature type="transmembrane region" description="Helical" evidence="7">
    <location>
        <begin position="51"/>
        <end position="73"/>
    </location>
</feature>
<feature type="transmembrane region" description="Helical" evidence="7">
    <location>
        <begin position="225"/>
        <end position="245"/>
    </location>
</feature>
<dbReference type="InterPro" id="IPR002528">
    <property type="entry name" value="MATE_fam"/>
</dbReference>
<keyword evidence="5 7" id="KW-1133">Transmembrane helix</keyword>
<feature type="transmembrane region" description="Helical" evidence="7">
    <location>
        <begin position="85"/>
        <end position="105"/>
    </location>
</feature>
<dbReference type="Pfam" id="PF01554">
    <property type="entry name" value="MatE"/>
    <property type="match status" value="2"/>
</dbReference>
<feature type="transmembrane region" description="Helical" evidence="7">
    <location>
        <begin position="12"/>
        <end position="31"/>
    </location>
</feature>
<feature type="transmembrane region" description="Helical" evidence="7">
    <location>
        <begin position="404"/>
        <end position="423"/>
    </location>
</feature>
<dbReference type="GO" id="GO:0042910">
    <property type="term" value="F:xenobiotic transmembrane transporter activity"/>
    <property type="evidence" value="ECO:0007669"/>
    <property type="project" value="InterPro"/>
</dbReference>
<feature type="transmembrane region" description="Helical" evidence="7">
    <location>
        <begin position="338"/>
        <end position="359"/>
    </location>
</feature>
<keyword evidence="6 7" id="KW-0472">Membrane</keyword>
<feature type="transmembrane region" description="Helical" evidence="7">
    <location>
        <begin position="153"/>
        <end position="174"/>
    </location>
</feature>
<keyword evidence="10" id="KW-1185">Reference proteome</keyword>
<dbReference type="EMBL" id="OW659477">
    <property type="protein sequence ID" value="CAH2763339.1"/>
    <property type="molecule type" value="Genomic_DNA"/>
</dbReference>
<dbReference type="InterPro" id="IPR051327">
    <property type="entry name" value="MATE_MepA_subfamily"/>
</dbReference>
<evidence type="ECO:0000313" key="11">
    <source>
        <dbReference type="Proteomes" id="UP001154111"/>
    </source>
</evidence>
<dbReference type="PANTHER" id="PTHR43823">
    <property type="entry name" value="SPORULATION PROTEIN YKVU"/>
    <property type="match status" value="1"/>
</dbReference>
<keyword evidence="2" id="KW-0813">Transport</keyword>
<feature type="transmembrane region" description="Helical" evidence="7">
    <location>
        <begin position="257"/>
        <end position="276"/>
    </location>
</feature>
<feature type="transmembrane region" description="Helical" evidence="7">
    <location>
        <begin position="379"/>
        <end position="398"/>
    </location>
</feature>
<dbReference type="AlphaFoldDB" id="A0AAU9VMP9"/>
<gene>
    <name evidence="9" type="primary">mepA_3</name>
    <name evidence="9" type="ORF">ERYAMS2_01676</name>
    <name evidence="8" type="ORF">ERYAMS_01381</name>
</gene>
<dbReference type="GO" id="GO:0005886">
    <property type="term" value="C:plasma membrane"/>
    <property type="evidence" value="ECO:0007669"/>
    <property type="project" value="UniProtKB-SubCell"/>
</dbReference>
<organism evidence="9 11">
    <name type="scientific">Erysipelothrix amsterdamensis</name>
    <dbReference type="NCBI Taxonomy" id="2929157"/>
    <lineage>
        <taxon>Bacteria</taxon>
        <taxon>Bacillati</taxon>
        <taxon>Bacillota</taxon>
        <taxon>Erysipelotrichia</taxon>
        <taxon>Erysipelotrichales</taxon>
        <taxon>Erysipelotrichaceae</taxon>
        <taxon>Erysipelothrix</taxon>
    </lineage>
</organism>